<dbReference type="Proteomes" id="UP000634011">
    <property type="component" value="Unassembled WGS sequence"/>
</dbReference>
<evidence type="ECO:0000256" key="4">
    <source>
        <dbReference type="ARBA" id="ARBA00022723"/>
    </source>
</evidence>
<evidence type="ECO:0000259" key="9">
    <source>
        <dbReference type="Pfam" id="PF02878"/>
    </source>
</evidence>
<dbReference type="EC" id="5.4.2.2" evidence="12"/>
<evidence type="ECO:0000256" key="5">
    <source>
        <dbReference type="ARBA" id="ARBA00022842"/>
    </source>
</evidence>
<keyword evidence="13" id="KW-1185">Reference proteome</keyword>
<reference evidence="12" key="1">
    <citation type="submission" date="2020-08" db="EMBL/GenBank/DDBJ databases">
        <title>Novel species isolated from subtropical streams in China.</title>
        <authorList>
            <person name="Lu H."/>
        </authorList>
    </citation>
    <scope>NUCLEOTIDE SEQUENCE</scope>
    <source>
        <strain evidence="12">KACC 12607</strain>
    </source>
</reference>
<dbReference type="Pfam" id="PF02879">
    <property type="entry name" value="PGM_PMM_II"/>
    <property type="match status" value="1"/>
</dbReference>
<dbReference type="GO" id="GO:0004614">
    <property type="term" value="F:phosphoglucomutase activity"/>
    <property type="evidence" value="ECO:0007669"/>
    <property type="project" value="UniProtKB-EC"/>
</dbReference>
<feature type="domain" description="Alpha-D-phosphohexomutase C-terminal" evidence="8">
    <location>
        <begin position="490"/>
        <end position="537"/>
    </location>
</feature>
<dbReference type="InterPro" id="IPR016055">
    <property type="entry name" value="A-D-PHexomutase_a/b/a-I/II/III"/>
</dbReference>
<organism evidence="12 13">
    <name type="scientific">Undibacterium jejuense</name>
    <dbReference type="NCBI Taxonomy" id="1344949"/>
    <lineage>
        <taxon>Bacteria</taxon>
        <taxon>Pseudomonadati</taxon>
        <taxon>Pseudomonadota</taxon>
        <taxon>Betaproteobacteria</taxon>
        <taxon>Burkholderiales</taxon>
        <taxon>Oxalobacteraceae</taxon>
        <taxon>Undibacterium</taxon>
    </lineage>
</organism>
<gene>
    <name evidence="12" type="ORF">H8K32_14875</name>
</gene>
<feature type="domain" description="Alpha-D-phosphohexomutase alpha/beta/alpha" evidence="10">
    <location>
        <begin position="212"/>
        <end position="316"/>
    </location>
</feature>
<evidence type="ECO:0000256" key="2">
    <source>
        <dbReference type="ARBA" id="ARBA00010231"/>
    </source>
</evidence>
<dbReference type="AlphaFoldDB" id="A0A923HG28"/>
<sequence>MWIHPLAGKPVPTSMLVNIPRLVAAYYTERPDVSVAAQAVIFGTSGHRGSSLTSSFNEWHLLAIAQAICDYRAEHGIHGPLYLGIDTHALSIPAQDSVLQVLVANGVTVLIAPDQEYTPTPAISLAILAFNHGRQSGFADGIVISPSHNPPEFGGLKYNTCQGDGADIRATNWIENKANEFLRLDLHGIKRVSIAQTRQTNFIHYYDFLGHYVDSLCEVLDINMLRHAALHIGVDPMGGAGVHYWERIAEQYALDLDIIDKQVDERFAFMTLDWDGKIRLDPASGYAMQRLIQRKADFDVAFGCDTDHDRHGIVTPECGLMPPNHFLVVAIDYLFQHRPAWNKHAGVGKNVVCTQLIDRVSTALNRDVYETPVGFKWFGGVLYQGALGFAGEESAGATLLRRDGSVWTTDKDGIVMGLLAAEILAATGISPGTHYQVLSDSFGHPDAGRVEGNADAQQRAILSTLHFSQLKKSEFGGEQVLRSTNEAQGNHQAINGLKVITENAWFVIRPSGTEDLYKIYAESFLGKPHLESLLKEVQSLVIHLIS</sequence>
<keyword evidence="4 7" id="KW-0479">Metal-binding</keyword>
<comment type="similarity">
    <text evidence="2 7">Belongs to the phosphohexose mutase family.</text>
</comment>
<feature type="domain" description="Alpha-D-phosphohexomutase alpha/beta/alpha" evidence="9">
    <location>
        <begin position="41"/>
        <end position="179"/>
    </location>
</feature>
<dbReference type="PROSITE" id="PS00710">
    <property type="entry name" value="PGM_PMM"/>
    <property type="match status" value="1"/>
</dbReference>
<dbReference type="EMBL" id="JACOFV010000014">
    <property type="protein sequence ID" value="MBC3863386.1"/>
    <property type="molecule type" value="Genomic_DNA"/>
</dbReference>
<dbReference type="InterPro" id="IPR005844">
    <property type="entry name" value="A-D-PHexomutase_a/b/a-I"/>
</dbReference>
<keyword evidence="5 7" id="KW-0460">Magnesium</keyword>
<dbReference type="GO" id="GO:0008973">
    <property type="term" value="F:phosphopentomutase activity"/>
    <property type="evidence" value="ECO:0007669"/>
    <property type="project" value="TreeGrafter"/>
</dbReference>
<dbReference type="InterPro" id="IPR005845">
    <property type="entry name" value="A-D-PHexomutase_a/b/a-II"/>
</dbReference>
<feature type="domain" description="Alpha-D-phosphohexomutase alpha/beta/alpha" evidence="11">
    <location>
        <begin position="323"/>
        <end position="435"/>
    </location>
</feature>
<keyword evidence="6 12" id="KW-0413">Isomerase</keyword>
<comment type="caution">
    <text evidence="12">The sequence shown here is derived from an EMBL/GenBank/DDBJ whole genome shotgun (WGS) entry which is preliminary data.</text>
</comment>
<evidence type="ECO:0000259" key="10">
    <source>
        <dbReference type="Pfam" id="PF02879"/>
    </source>
</evidence>
<dbReference type="SUPFAM" id="SSF55957">
    <property type="entry name" value="Phosphoglucomutase, C-terminal domain"/>
    <property type="match status" value="1"/>
</dbReference>
<dbReference type="InterPro" id="IPR016066">
    <property type="entry name" value="A-D-PHexomutase_CS"/>
</dbReference>
<evidence type="ECO:0000256" key="6">
    <source>
        <dbReference type="ARBA" id="ARBA00023235"/>
    </source>
</evidence>
<dbReference type="InterPro" id="IPR005846">
    <property type="entry name" value="A-D-PHexomutase_a/b/a-III"/>
</dbReference>
<keyword evidence="3" id="KW-0597">Phosphoprotein</keyword>
<dbReference type="GO" id="GO:0000287">
    <property type="term" value="F:magnesium ion binding"/>
    <property type="evidence" value="ECO:0007669"/>
    <property type="project" value="InterPro"/>
</dbReference>
<dbReference type="GO" id="GO:0005975">
    <property type="term" value="P:carbohydrate metabolic process"/>
    <property type="evidence" value="ECO:0007669"/>
    <property type="project" value="InterPro"/>
</dbReference>
<evidence type="ECO:0000256" key="7">
    <source>
        <dbReference type="RuleBase" id="RU004326"/>
    </source>
</evidence>
<evidence type="ECO:0000313" key="12">
    <source>
        <dbReference type="EMBL" id="MBC3863386.1"/>
    </source>
</evidence>
<evidence type="ECO:0000256" key="1">
    <source>
        <dbReference type="ARBA" id="ARBA00001946"/>
    </source>
</evidence>
<protein>
    <submittedName>
        <fullName evidence="12">Alpha-D-glucose phosphate-specific phosphoglucomutase</fullName>
        <ecNumber evidence="12">5.4.2.2</ecNumber>
    </submittedName>
</protein>
<dbReference type="Pfam" id="PF02880">
    <property type="entry name" value="PGM_PMM_III"/>
    <property type="match status" value="1"/>
</dbReference>
<name>A0A923HG28_9BURK</name>
<dbReference type="RefSeq" id="WP_186913329.1">
    <property type="nucleotide sequence ID" value="NZ_JACOFV010000014.1"/>
</dbReference>
<dbReference type="Pfam" id="PF02878">
    <property type="entry name" value="PGM_PMM_I"/>
    <property type="match status" value="1"/>
</dbReference>
<comment type="cofactor">
    <cofactor evidence="1">
        <name>Mg(2+)</name>
        <dbReference type="ChEBI" id="CHEBI:18420"/>
    </cofactor>
</comment>
<proteinExistence type="inferred from homology"/>
<dbReference type="Gene3D" id="3.30.310.50">
    <property type="entry name" value="Alpha-D-phosphohexomutase, C-terminal domain"/>
    <property type="match status" value="1"/>
</dbReference>
<evidence type="ECO:0000256" key="3">
    <source>
        <dbReference type="ARBA" id="ARBA00022553"/>
    </source>
</evidence>
<dbReference type="SUPFAM" id="SSF53738">
    <property type="entry name" value="Phosphoglucomutase, first 3 domains"/>
    <property type="match status" value="3"/>
</dbReference>
<evidence type="ECO:0000259" key="8">
    <source>
        <dbReference type="Pfam" id="PF00408"/>
    </source>
</evidence>
<dbReference type="PANTHER" id="PTHR45745">
    <property type="entry name" value="PHOSPHOMANNOMUTASE 45A"/>
    <property type="match status" value="1"/>
</dbReference>
<evidence type="ECO:0000313" key="13">
    <source>
        <dbReference type="Proteomes" id="UP000634011"/>
    </source>
</evidence>
<evidence type="ECO:0000259" key="11">
    <source>
        <dbReference type="Pfam" id="PF02880"/>
    </source>
</evidence>
<dbReference type="PANTHER" id="PTHR45745:SF1">
    <property type="entry name" value="PHOSPHOGLUCOMUTASE 2B-RELATED"/>
    <property type="match status" value="1"/>
</dbReference>
<dbReference type="Gene3D" id="3.40.120.10">
    <property type="entry name" value="Alpha-D-Glucose-1,6-Bisphosphate, subunit A, domain 3"/>
    <property type="match status" value="3"/>
</dbReference>
<dbReference type="InterPro" id="IPR036900">
    <property type="entry name" value="A-D-PHexomutase_C_sf"/>
</dbReference>
<dbReference type="InterPro" id="IPR005843">
    <property type="entry name" value="A-D-PHexomutase_C"/>
</dbReference>
<dbReference type="GO" id="GO:0006166">
    <property type="term" value="P:purine ribonucleoside salvage"/>
    <property type="evidence" value="ECO:0007669"/>
    <property type="project" value="TreeGrafter"/>
</dbReference>
<accession>A0A923HG28</accession>
<dbReference type="Pfam" id="PF00408">
    <property type="entry name" value="PGM_PMM_IV"/>
    <property type="match status" value="1"/>
</dbReference>